<evidence type="ECO:0000256" key="7">
    <source>
        <dbReference type="SAM" id="MobiDB-lite"/>
    </source>
</evidence>
<keyword evidence="6" id="KW-0206">Cytoskeleton</keyword>
<dbReference type="PANTHER" id="PTHR16052">
    <property type="entry name" value="TBCC DOMAIN-CONTAINING PROTEIN 1"/>
    <property type="match status" value="1"/>
</dbReference>
<comment type="similarity">
    <text evidence="3">Belongs to the TBCC family.</text>
</comment>
<dbReference type="PANTHER" id="PTHR16052:SF2">
    <property type="entry name" value="TBCC DOMAIN-CONTAINING PROTEIN 1"/>
    <property type="match status" value="1"/>
</dbReference>
<dbReference type="Gramene" id="A05p02870.2_BraZ1">
    <property type="protein sequence ID" value="A05p02870.2_BraZ1.CDS"/>
    <property type="gene ID" value="A05g02870.2_BraZ1"/>
</dbReference>
<comment type="subcellular location">
    <subcellularLocation>
        <location evidence="1">Cytoplasm</location>
        <location evidence="1">Cytoskeleton</location>
        <location evidence="1">Microtubule organizing center</location>
        <location evidence="1">Centrosome</location>
    </subcellularLocation>
    <subcellularLocation>
        <location evidence="2">Cytoplasm</location>
        <location evidence="2">Cytoskeleton</location>
        <location evidence="2">Spindle pole</location>
    </subcellularLocation>
</comment>
<sequence length="560" mass="61607">MTEEVIDQSSPPPDPDPIQNPNPLIHPRRVPFEHGLLPIPNLLFTDPIQTLAPIKQKLTSSASNNRVGSSAVSEALSISSDHARLVLETLASVLHSETDPLVVAKPEEVDSIGADVRDLVLFMYVQSYKRLMPRTHKDSAAVADVWPSASAFDGYLSALSPIQLVRSNSRRFMPSPADEEVHQLSYLQKHIANVIYLLADPVEGEGDESSVLSLESFEHIRFLLHFGDKGSDVPSLSQATPFFKNSNPDMPSVPVPASEVHDWLLKKIASAMECISDRISGKENGPSNASDQDAATADACDRGPCIIEGVSKTSLFKQASDLKGRSVKVANCHDSVIYLLAPLRYATVYGCSDSTIVLGAAGKAVRVEHCERVHVIAATKRICIANCRECVFFLGVNQRPLIVGDNHKLQVAPYNTFYSHLEEHMTEVGIVPTINRWNEPLALGAVDPHDSLSHPTGASDKQSESASFVDPNQFTNFLIPNWFAGEALGSTKDNPFPLPDAYLAVQQSSLKNLEETRQSLRETPLEENRKRELTTAFHMHFKDWLYATGNVRQLYCLQGD</sequence>
<dbReference type="InterPro" id="IPR012945">
    <property type="entry name" value="Tubulin-bd_cofactor_C_dom"/>
</dbReference>
<feature type="compositionally biased region" description="Pro residues" evidence="7">
    <location>
        <begin position="10"/>
        <end position="20"/>
    </location>
</feature>
<organism evidence="9 10">
    <name type="scientific">Brassica campestris</name>
    <name type="common">Field mustard</name>
    <dbReference type="NCBI Taxonomy" id="3711"/>
    <lineage>
        <taxon>Eukaryota</taxon>
        <taxon>Viridiplantae</taxon>
        <taxon>Streptophyta</taxon>
        <taxon>Embryophyta</taxon>
        <taxon>Tracheophyta</taxon>
        <taxon>Spermatophyta</taxon>
        <taxon>Magnoliopsida</taxon>
        <taxon>eudicotyledons</taxon>
        <taxon>Gunneridae</taxon>
        <taxon>Pentapetalae</taxon>
        <taxon>rosids</taxon>
        <taxon>malvids</taxon>
        <taxon>Brassicales</taxon>
        <taxon>Brassicaceae</taxon>
        <taxon>Brassiceae</taxon>
        <taxon>Brassica</taxon>
    </lineage>
</organism>
<feature type="domain" description="C-CAP/cofactor C-like" evidence="8">
    <location>
        <begin position="286"/>
        <end position="430"/>
    </location>
</feature>
<reference evidence="9 10" key="1">
    <citation type="submission" date="2021-07" db="EMBL/GenBank/DDBJ databases">
        <authorList>
            <consortium name="Genoscope - CEA"/>
            <person name="William W."/>
        </authorList>
    </citation>
    <scope>NUCLEOTIDE SEQUENCE [LARGE SCALE GENOMIC DNA]</scope>
</reference>
<dbReference type="Proteomes" id="UP000694005">
    <property type="component" value="Chromosome A05"/>
</dbReference>
<evidence type="ECO:0000256" key="6">
    <source>
        <dbReference type="ARBA" id="ARBA00023212"/>
    </source>
</evidence>
<evidence type="ECO:0000256" key="1">
    <source>
        <dbReference type="ARBA" id="ARBA00004300"/>
    </source>
</evidence>
<dbReference type="Pfam" id="PF07986">
    <property type="entry name" value="TBCC"/>
    <property type="match status" value="1"/>
</dbReference>
<protein>
    <recommendedName>
        <fullName evidence="4">TBCC domain-containing protein 1</fullName>
    </recommendedName>
</protein>
<keyword evidence="5" id="KW-0963">Cytoplasm</keyword>
<dbReference type="Gene3D" id="2.160.20.70">
    <property type="match status" value="1"/>
</dbReference>
<proteinExistence type="inferred from homology"/>
<evidence type="ECO:0000256" key="2">
    <source>
        <dbReference type="ARBA" id="ARBA00004647"/>
    </source>
</evidence>
<dbReference type="InterPro" id="IPR039589">
    <property type="entry name" value="TBCC1"/>
</dbReference>
<evidence type="ECO:0000313" key="9">
    <source>
        <dbReference type="EMBL" id="CAG7873766.1"/>
    </source>
</evidence>
<dbReference type="AlphaFoldDB" id="A0A8D9GA72"/>
<dbReference type="InterPro" id="IPR016098">
    <property type="entry name" value="CAP/MinC_C"/>
</dbReference>
<evidence type="ECO:0000256" key="3">
    <source>
        <dbReference type="ARBA" id="ARBA00008848"/>
    </source>
</evidence>
<name>A0A8D9GA72_BRACM</name>
<feature type="region of interest" description="Disordered" evidence="7">
    <location>
        <begin position="1"/>
        <end position="24"/>
    </location>
</feature>
<evidence type="ECO:0000256" key="5">
    <source>
        <dbReference type="ARBA" id="ARBA00022490"/>
    </source>
</evidence>
<dbReference type="SMART" id="SM00673">
    <property type="entry name" value="CARP"/>
    <property type="match status" value="2"/>
</dbReference>
<dbReference type="InterPro" id="IPR006599">
    <property type="entry name" value="CARP_motif"/>
</dbReference>
<evidence type="ECO:0000256" key="4">
    <source>
        <dbReference type="ARBA" id="ARBA00017559"/>
    </source>
</evidence>
<dbReference type="InterPro" id="IPR017901">
    <property type="entry name" value="C-CAP_CF_C-like"/>
</dbReference>
<dbReference type="GO" id="GO:0000922">
    <property type="term" value="C:spindle pole"/>
    <property type="evidence" value="ECO:0007669"/>
    <property type="project" value="UniProtKB-SubCell"/>
</dbReference>
<gene>
    <name evidence="9" type="ORF">BRAPAZ1V2_A05P02870.2</name>
</gene>
<evidence type="ECO:0000259" key="8">
    <source>
        <dbReference type="PROSITE" id="PS51329"/>
    </source>
</evidence>
<accession>A0A8D9GA72</accession>
<evidence type="ECO:0000313" key="10">
    <source>
        <dbReference type="Proteomes" id="UP000694005"/>
    </source>
</evidence>
<dbReference type="EMBL" id="LS974621">
    <property type="protein sequence ID" value="CAG7873766.1"/>
    <property type="molecule type" value="Genomic_DNA"/>
</dbReference>
<dbReference type="PROSITE" id="PS51329">
    <property type="entry name" value="C_CAP_COFACTOR_C"/>
    <property type="match status" value="1"/>
</dbReference>